<accession>A0ABD3XN12</accession>
<dbReference type="Proteomes" id="UP001634394">
    <property type="component" value="Unassembled WGS sequence"/>
</dbReference>
<sequence>SKRKQALKLLQDQFDLEDYKVIKHVCTRWLSHGKCVSRLLELWDALKAFFQTENLHRENM</sequence>
<gene>
    <name evidence="1" type="ORF">ACJMK2_027479</name>
</gene>
<dbReference type="PANTHER" id="PTHR37162:SF10">
    <property type="entry name" value="DUF4371 DOMAIN-CONTAINING PROTEIN"/>
    <property type="match status" value="1"/>
</dbReference>
<feature type="non-terminal residue" evidence="1">
    <location>
        <position position="1"/>
    </location>
</feature>
<dbReference type="PANTHER" id="PTHR37162">
    <property type="entry name" value="HAT FAMILY DIMERISATION DOMAINCONTAINING PROTEIN-RELATED"/>
    <property type="match status" value="1"/>
</dbReference>
<evidence type="ECO:0000313" key="2">
    <source>
        <dbReference type="Proteomes" id="UP001634394"/>
    </source>
</evidence>
<proteinExistence type="predicted"/>
<dbReference type="AlphaFoldDB" id="A0ABD3XN12"/>
<protein>
    <submittedName>
        <fullName evidence="1">Uncharacterized protein</fullName>
    </submittedName>
</protein>
<reference evidence="1 2" key="1">
    <citation type="submission" date="2024-11" db="EMBL/GenBank/DDBJ databases">
        <title>Chromosome-level genome assembly of the freshwater bivalve Anodonta woodiana.</title>
        <authorList>
            <person name="Chen X."/>
        </authorList>
    </citation>
    <scope>NUCLEOTIDE SEQUENCE [LARGE SCALE GENOMIC DNA]</scope>
    <source>
        <strain evidence="1">MN2024</strain>
        <tissue evidence="1">Gills</tissue>
    </source>
</reference>
<dbReference type="EMBL" id="JBJQND010000002">
    <property type="protein sequence ID" value="KAL3887540.1"/>
    <property type="molecule type" value="Genomic_DNA"/>
</dbReference>
<organism evidence="1 2">
    <name type="scientific">Sinanodonta woodiana</name>
    <name type="common">Chinese pond mussel</name>
    <name type="synonym">Anodonta woodiana</name>
    <dbReference type="NCBI Taxonomy" id="1069815"/>
    <lineage>
        <taxon>Eukaryota</taxon>
        <taxon>Metazoa</taxon>
        <taxon>Spiralia</taxon>
        <taxon>Lophotrochozoa</taxon>
        <taxon>Mollusca</taxon>
        <taxon>Bivalvia</taxon>
        <taxon>Autobranchia</taxon>
        <taxon>Heteroconchia</taxon>
        <taxon>Palaeoheterodonta</taxon>
        <taxon>Unionida</taxon>
        <taxon>Unionoidea</taxon>
        <taxon>Unionidae</taxon>
        <taxon>Unioninae</taxon>
        <taxon>Sinanodonta</taxon>
    </lineage>
</organism>
<comment type="caution">
    <text evidence="1">The sequence shown here is derived from an EMBL/GenBank/DDBJ whole genome shotgun (WGS) entry which is preliminary data.</text>
</comment>
<evidence type="ECO:0000313" key="1">
    <source>
        <dbReference type="EMBL" id="KAL3887540.1"/>
    </source>
</evidence>
<name>A0ABD3XN12_SINWO</name>
<feature type="non-terminal residue" evidence="1">
    <location>
        <position position="60"/>
    </location>
</feature>
<keyword evidence="2" id="KW-1185">Reference proteome</keyword>